<keyword evidence="5" id="KW-0963">Cytoplasm</keyword>
<dbReference type="eggNOG" id="KOG2273">
    <property type="taxonomic scope" value="Eukaryota"/>
</dbReference>
<dbReference type="Gene3D" id="1.20.1270.60">
    <property type="entry name" value="Arfaptin homology (AH) domain/BAR domain"/>
    <property type="match status" value="1"/>
</dbReference>
<dbReference type="Pfam" id="PF00787">
    <property type="entry name" value="PX"/>
    <property type="match status" value="1"/>
</dbReference>
<organism evidence="12 13">
    <name type="scientific">Allomyces macrogynus (strain ATCC 38327)</name>
    <name type="common">Allomyces javanicus var. macrogynus</name>
    <dbReference type="NCBI Taxonomy" id="578462"/>
    <lineage>
        <taxon>Eukaryota</taxon>
        <taxon>Fungi</taxon>
        <taxon>Fungi incertae sedis</taxon>
        <taxon>Blastocladiomycota</taxon>
        <taxon>Blastocladiomycetes</taxon>
        <taxon>Blastocladiales</taxon>
        <taxon>Blastocladiaceae</taxon>
        <taxon>Allomyces</taxon>
    </lineage>
</organism>
<dbReference type="GO" id="GO:0015031">
    <property type="term" value="P:protein transport"/>
    <property type="evidence" value="ECO:0007669"/>
    <property type="project" value="TreeGrafter"/>
</dbReference>
<proteinExistence type="inferred from homology"/>
<dbReference type="PROSITE" id="PS50195">
    <property type="entry name" value="PX"/>
    <property type="match status" value="1"/>
</dbReference>
<dbReference type="GO" id="GO:0034727">
    <property type="term" value="P:piecemeal microautophagy of the nucleus"/>
    <property type="evidence" value="ECO:0007669"/>
    <property type="project" value="TreeGrafter"/>
</dbReference>
<feature type="compositionally biased region" description="Pro residues" evidence="10">
    <location>
        <begin position="148"/>
        <end position="160"/>
    </location>
</feature>
<feature type="compositionally biased region" description="Pro residues" evidence="10">
    <location>
        <begin position="25"/>
        <end position="43"/>
    </location>
</feature>
<reference evidence="12 13" key="1">
    <citation type="submission" date="2009-11" db="EMBL/GenBank/DDBJ databases">
        <title>Annotation of Allomyces macrogynus ATCC 38327.</title>
        <authorList>
            <consortium name="The Broad Institute Genome Sequencing Platform"/>
            <person name="Russ C."/>
            <person name="Cuomo C."/>
            <person name="Burger G."/>
            <person name="Gray M.W."/>
            <person name="Holland P.W.H."/>
            <person name="King N."/>
            <person name="Lang F.B.F."/>
            <person name="Roger A.J."/>
            <person name="Ruiz-Trillo I."/>
            <person name="Young S.K."/>
            <person name="Zeng Q."/>
            <person name="Gargeya S."/>
            <person name="Fitzgerald M."/>
            <person name="Haas B."/>
            <person name="Abouelleil A."/>
            <person name="Alvarado L."/>
            <person name="Arachchi H.M."/>
            <person name="Berlin A."/>
            <person name="Chapman S.B."/>
            <person name="Gearin G."/>
            <person name="Goldberg J."/>
            <person name="Griggs A."/>
            <person name="Gujja S."/>
            <person name="Hansen M."/>
            <person name="Heiman D."/>
            <person name="Howarth C."/>
            <person name="Larimer J."/>
            <person name="Lui A."/>
            <person name="MacDonald P.J.P."/>
            <person name="McCowen C."/>
            <person name="Montmayeur A."/>
            <person name="Murphy C."/>
            <person name="Neiman D."/>
            <person name="Pearson M."/>
            <person name="Priest M."/>
            <person name="Roberts A."/>
            <person name="Saif S."/>
            <person name="Shea T."/>
            <person name="Sisk P."/>
            <person name="Stolte C."/>
            <person name="Sykes S."/>
            <person name="Wortman J."/>
            <person name="Nusbaum C."/>
            <person name="Birren B."/>
        </authorList>
    </citation>
    <scope>NUCLEOTIDE SEQUENCE [LARGE SCALE GENOMIC DNA]</scope>
    <source>
        <strain evidence="12 13">ATCC 38327</strain>
    </source>
</reference>
<evidence type="ECO:0000256" key="4">
    <source>
        <dbReference type="ARBA" id="ARBA00022448"/>
    </source>
</evidence>
<dbReference type="GO" id="GO:0032456">
    <property type="term" value="P:endocytic recycling"/>
    <property type="evidence" value="ECO:0007669"/>
    <property type="project" value="TreeGrafter"/>
</dbReference>
<keyword evidence="6" id="KW-0446">Lipid-binding</keyword>
<dbReference type="InterPro" id="IPR036871">
    <property type="entry name" value="PX_dom_sf"/>
</dbReference>
<name>A0A0L0S1Q4_ALLM3</name>
<keyword evidence="13" id="KW-1185">Reference proteome</keyword>
<evidence type="ECO:0000256" key="9">
    <source>
        <dbReference type="ARBA" id="ARBA00041273"/>
    </source>
</evidence>
<evidence type="ECO:0000313" key="13">
    <source>
        <dbReference type="Proteomes" id="UP000054350"/>
    </source>
</evidence>
<dbReference type="Proteomes" id="UP000054350">
    <property type="component" value="Unassembled WGS sequence"/>
</dbReference>
<evidence type="ECO:0000256" key="1">
    <source>
        <dbReference type="ARBA" id="ARBA00004184"/>
    </source>
</evidence>
<dbReference type="Gene3D" id="3.30.1520.10">
    <property type="entry name" value="Phox-like domain"/>
    <property type="match status" value="1"/>
</dbReference>
<dbReference type="SMART" id="SM00312">
    <property type="entry name" value="PX"/>
    <property type="match status" value="1"/>
</dbReference>
<feature type="compositionally biased region" description="Polar residues" evidence="10">
    <location>
        <begin position="109"/>
        <end position="118"/>
    </location>
</feature>
<dbReference type="OrthoDB" id="205639at2759"/>
<dbReference type="STRING" id="578462.A0A0L0S1Q4"/>
<evidence type="ECO:0000256" key="7">
    <source>
        <dbReference type="ARBA" id="ARBA00023136"/>
    </source>
</evidence>
<keyword evidence="7" id="KW-0472">Membrane</keyword>
<dbReference type="InterPro" id="IPR001683">
    <property type="entry name" value="PX_dom"/>
</dbReference>
<dbReference type="InterPro" id="IPR015404">
    <property type="entry name" value="Vps5_C"/>
</dbReference>
<evidence type="ECO:0000256" key="2">
    <source>
        <dbReference type="ARBA" id="ARBA00004496"/>
    </source>
</evidence>
<dbReference type="GO" id="GO:0061709">
    <property type="term" value="P:reticulophagy"/>
    <property type="evidence" value="ECO:0007669"/>
    <property type="project" value="TreeGrafter"/>
</dbReference>
<evidence type="ECO:0000256" key="8">
    <source>
        <dbReference type="ARBA" id="ARBA00040748"/>
    </source>
</evidence>
<feature type="region of interest" description="Disordered" evidence="10">
    <location>
        <begin position="1"/>
        <end position="165"/>
    </location>
</feature>
<dbReference type="GO" id="GO:0000407">
    <property type="term" value="C:phagophore assembly site"/>
    <property type="evidence" value="ECO:0007669"/>
    <property type="project" value="TreeGrafter"/>
</dbReference>
<dbReference type="GO" id="GO:0035091">
    <property type="term" value="F:phosphatidylinositol binding"/>
    <property type="evidence" value="ECO:0007669"/>
    <property type="project" value="InterPro"/>
</dbReference>
<dbReference type="InterPro" id="IPR027267">
    <property type="entry name" value="AH/BAR_dom_sf"/>
</dbReference>
<dbReference type="GO" id="GO:0000422">
    <property type="term" value="P:autophagy of mitochondrion"/>
    <property type="evidence" value="ECO:0007669"/>
    <property type="project" value="TreeGrafter"/>
</dbReference>
<dbReference type="EMBL" id="GG745330">
    <property type="protein sequence ID" value="KNE56336.1"/>
    <property type="molecule type" value="Genomic_DNA"/>
</dbReference>
<dbReference type="PANTHER" id="PTHR45949">
    <property type="entry name" value="SORTING NEXIN-4"/>
    <property type="match status" value="1"/>
</dbReference>
<dbReference type="AlphaFoldDB" id="A0A0L0S1Q4"/>
<feature type="compositionally biased region" description="Low complexity" evidence="10">
    <location>
        <begin position="44"/>
        <end position="54"/>
    </location>
</feature>
<dbReference type="SUPFAM" id="SSF103657">
    <property type="entry name" value="BAR/IMD domain-like"/>
    <property type="match status" value="1"/>
</dbReference>
<dbReference type="SUPFAM" id="SSF64268">
    <property type="entry name" value="PX domain"/>
    <property type="match status" value="1"/>
</dbReference>
<sequence length="613" mass="65534">MEDLDGFSEVVWDLDHDHTNADPHAPAPVPVPRDPLSSPPPPLSTATAAAAATARSGSMSLRSPWSASGPPSPLQEAPSSFVDMGPGPARGDTDAPAARGATGFVPTASLASPPQRSAQLLDHHSIPSPPPPPPSGLGATSLSAGDPITPPPAPPAPSLPAPASSISNNNDLLTSFHLLSAARSPYEVTIDDPQKHGEGLKDAYVSYLVSTRDLARGSTHAVRRRFTDFVWLHGLLVNEYPTAIVCPLPDKHRMEYITGDRFSAEFVEKRRLSLQRFLHRIVRHPVLQTSIDVRRFLTMPDWILDASKPPKKSSDTGVLENLSSTLLPFTSTSTHAKHKRPDDRFTHTRETMARLDDHLHTLERLTNRVIKKHLDLEHELADVAAGLTALGVLEPDLTQALTHVGAVVYEVAQATAACTHREDVDFTSHVRDYLAYCAAVRQAVRARDAKHAHFENCEAALAAAAAELDKARGGNGASAPPAPAVPAAGGGLLSAAVAASSSAGAFFKEKYEEISGADAGARGTPKADKVARLEAKVRDAHAAVHAAVEAARADHVATSDAVAKEVDYFQAARSADFKEIFSDYADGQIEYFERSLRLWESMIPALDAIQLDD</sequence>
<dbReference type="GO" id="GO:0005769">
    <property type="term" value="C:early endosome"/>
    <property type="evidence" value="ECO:0007669"/>
    <property type="project" value="TreeGrafter"/>
</dbReference>
<dbReference type="PANTHER" id="PTHR45949:SF2">
    <property type="entry name" value="SORTING NEXIN-4"/>
    <property type="match status" value="1"/>
</dbReference>
<comment type="similarity">
    <text evidence="3">Belongs to the sorting nexin family.</text>
</comment>
<dbReference type="OMA" id="HKKETNR"/>
<reference evidence="13" key="2">
    <citation type="submission" date="2009-11" db="EMBL/GenBank/DDBJ databases">
        <title>The Genome Sequence of Allomyces macrogynus strain ATCC 38327.</title>
        <authorList>
            <consortium name="The Broad Institute Genome Sequencing Platform"/>
            <person name="Russ C."/>
            <person name="Cuomo C."/>
            <person name="Shea T."/>
            <person name="Young S.K."/>
            <person name="Zeng Q."/>
            <person name="Koehrsen M."/>
            <person name="Haas B."/>
            <person name="Borodovsky M."/>
            <person name="Guigo R."/>
            <person name="Alvarado L."/>
            <person name="Berlin A."/>
            <person name="Borenstein D."/>
            <person name="Chen Z."/>
            <person name="Engels R."/>
            <person name="Freedman E."/>
            <person name="Gellesch M."/>
            <person name="Goldberg J."/>
            <person name="Griggs A."/>
            <person name="Gujja S."/>
            <person name="Heiman D."/>
            <person name="Hepburn T."/>
            <person name="Howarth C."/>
            <person name="Jen D."/>
            <person name="Larson L."/>
            <person name="Lewis B."/>
            <person name="Mehta T."/>
            <person name="Park D."/>
            <person name="Pearson M."/>
            <person name="Roberts A."/>
            <person name="Saif S."/>
            <person name="Shenoy N."/>
            <person name="Sisk P."/>
            <person name="Stolte C."/>
            <person name="Sykes S."/>
            <person name="Walk T."/>
            <person name="White J."/>
            <person name="Yandava C."/>
            <person name="Burger G."/>
            <person name="Gray M.W."/>
            <person name="Holland P.W.H."/>
            <person name="King N."/>
            <person name="Lang F.B.F."/>
            <person name="Roger A.J."/>
            <person name="Ruiz-Trillo I."/>
            <person name="Lander E."/>
            <person name="Nusbaum C."/>
        </authorList>
    </citation>
    <scope>NUCLEOTIDE SEQUENCE [LARGE SCALE GENOMIC DNA]</scope>
    <source>
        <strain evidence="13">ATCC 38327</strain>
    </source>
</reference>
<comment type="subcellular location">
    <subcellularLocation>
        <location evidence="2">Cytoplasm</location>
    </subcellularLocation>
    <subcellularLocation>
        <location evidence="1">Endomembrane system</location>
        <topology evidence="1">Peripheral membrane protein</topology>
    </subcellularLocation>
</comment>
<dbReference type="VEuPathDB" id="FungiDB:AMAG_02156"/>
<evidence type="ECO:0000256" key="3">
    <source>
        <dbReference type="ARBA" id="ARBA00010883"/>
    </source>
</evidence>
<feature type="compositionally biased region" description="Polar residues" evidence="10">
    <location>
        <begin position="55"/>
        <end position="66"/>
    </location>
</feature>
<feature type="domain" description="PX" evidence="11">
    <location>
        <begin position="185"/>
        <end position="304"/>
    </location>
</feature>
<evidence type="ECO:0000256" key="6">
    <source>
        <dbReference type="ARBA" id="ARBA00023121"/>
    </source>
</evidence>
<dbReference type="Pfam" id="PF09325">
    <property type="entry name" value="Vps5"/>
    <property type="match status" value="1"/>
</dbReference>
<evidence type="ECO:0000259" key="11">
    <source>
        <dbReference type="PROSITE" id="PS50195"/>
    </source>
</evidence>
<gene>
    <name evidence="12" type="ORF">AMAG_02156</name>
</gene>
<evidence type="ECO:0000313" key="12">
    <source>
        <dbReference type="EMBL" id="KNE56336.1"/>
    </source>
</evidence>
<evidence type="ECO:0000256" key="10">
    <source>
        <dbReference type="SAM" id="MobiDB-lite"/>
    </source>
</evidence>
<evidence type="ECO:0000256" key="5">
    <source>
        <dbReference type="ARBA" id="ARBA00022490"/>
    </source>
</evidence>
<accession>A0A0L0S1Q4</accession>
<protein>
    <recommendedName>
        <fullName evidence="8">Sorting nexin-4</fullName>
    </recommendedName>
    <alternativeName>
        <fullName evidence="9">Autophagy-related protein 24</fullName>
    </alternativeName>
</protein>
<keyword evidence="4" id="KW-0813">Transport</keyword>